<accession>A0A395NK74</accession>
<dbReference type="OrthoDB" id="6513042at2759"/>
<evidence type="ECO:0000313" key="1">
    <source>
        <dbReference type="EMBL" id="RFU76486.1"/>
    </source>
</evidence>
<dbReference type="AlphaFoldDB" id="A0A395NK74"/>
<dbReference type="Proteomes" id="UP000266272">
    <property type="component" value="Unassembled WGS sequence"/>
</dbReference>
<sequence length="93" mass="10151">MHPTLSAQTLDPWLLTRQRCGLVIVGDINVTGQVVDDEGKGKDVTFMVEGPNGEIYFTKASALRKVHEALHSSGWVMTVPIVKKAYEAAEPAE</sequence>
<evidence type="ECO:0000313" key="2">
    <source>
        <dbReference type="Proteomes" id="UP000266272"/>
    </source>
</evidence>
<dbReference type="EMBL" id="PXOA01000349">
    <property type="protein sequence ID" value="RFU76486.1"/>
    <property type="molecule type" value="Genomic_DNA"/>
</dbReference>
<dbReference type="GO" id="GO:0004386">
    <property type="term" value="F:helicase activity"/>
    <property type="evidence" value="ECO:0007669"/>
    <property type="project" value="UniProtKB-KW"/>
</dbReference>
<organism evidence="1 2">
    <name type="scientific">Trichoderma arundinaceum</name>
    <dbReference type="NCBI Taxonomy" id="490622"/>
    <lineage>
        <taxon>Eukaryota</taxon>
        <taxon>Fungi</taxon>
        <taxon>Dikarya</taxon>
        <taxon>Ascomycota</taxon>
        <taxon>Pezizomycotina</taxon>
        <taxon>Sordariomycetes</taxon>
        <taxon>Hypocreomycetidae</taxon>
        <taxon>Hypocreales</taxon>
        <taxon>Hypocreaceae</taxon>
        <taxon>Trichoderma</taxon>
    </lineage>
</organism>
<proteinExistence type="predicted"/>
<gene>
    <name evidence="1" type="ORF">TARUN_5769</name>
</gene>
<protein>
    <submittedName>
        <fullName evidence="1">Dna helicase</fullName>
    </submittedName>
</protein>
<comment type="caution">
    <text evidence="1">The sequence shown here is derived from an EMBL/GenBank/DDBJ whole genome shotgun (WGS) entry which is preliminary data.</text>
</comment>
<keyword evidence="1" id="KW-0347">Helicase</keyword>
<reference evidence="1 2" key="1">
    <citation type="journal article" date="2018" name="PLoS Pathog.">
        <title>Evolution of structural diversity of trichothecenes, a family of toxins produced by plant pathogenic and entomopathogenic fungi.</title>
        <authorList>
            <person name="Proctor R.H."/>
            <person name="McCormick S.P."/>
            <person name="Kim H.S."/>
            <person name="Cardoza R.E."/>
            <person name="Stanley A.M."/>
            <person name="Lindo L."/>
            <person name="Kelly A."/>
            <person name="Brown D.W."/>
            <person name="Lee T."/>
            <person name="Vaughan M.M."/>
            <person name="Alexander N.J."/>
            <person name="Busman M."/>
            <person name="Gutierrez S."/>
        </authorList>
    </citation>
    <scope>NUCLEOTIDE SEQUENCE [LARGE SCALE GENOMIC DNA]</scope>
    <source>
        <strain evidence="1 2">IBT 40837</strain>
    </source>
</reference>
<keyword evidence="1" id="KW-0378">Hydrolase</keyword>
<keyword evidence="2" id="KW-1185">Reference proteome</keyword>
<keyword evidence="1" id="KW-0547">Nucleotide-binding</keyword>
<keyword evidence="1" id="KW-0067">ATP-binding</keyword>
<name>A0A395NK74_TRIAR</name>